<feature type="non-terminal residue" evidence="2">
    <location>
        <position position="400"/>
    </location>
</feature>
<dbReference type="EMBL" id="CAJNOR010005280">
    <property type="protein sequence ID" value="CAF1554962.1"/>
    <property type="molecule type" value="Genomic_DNA"/>
</dbReference>
<keyword evidence="1" id="KW-0812">Transmembrane</keyword>
<evidence type="ECO:0000313" key="2">
    <source>
        <dbReference type="EMBL" id="CAF1554962.1"/>
    </source>
</evidence>
<feature type="transmembrane region" description="Helical" evidence="1">
    <location>
        <begin position="343"/>
        <end position="366"/>
    </location>
</feature>
<organism evidence="2 3">
    <name type="scientific">Adineta ricciae</name>
    <name type="common">Rotifer</name>
    <dbReference type="NCBI Taxonomy" id="249248"/>
    <lineage>
        <taxon>Eukaryota</taxon>
        <taxon>Metazoa</taxon>
        <taxon>Spiralia</taxon>
        <taxon>Gnathifera</taxon>
        <taxon>Rotifera</taxon>
        <taxon>Eurotatoria</taxon>
        <taxon>Bdelloidea</taxon>
        <taxon>Adinetida</taxon>
        <taxon>Adinetidae</taxon>
        <taxon>Adineta</taxon>
    </lineage>
</organism>
<feature type="transmembrane region" description="Helical" evidence="1">
    <location>
        <begin position="378"/>
        <end position="398"/>
    </location>
</feature>
<sequence length="400" mass="46244">IIRQFFHWVVNTDIVNINESDRLNKSNETPYNSSIVCIIDDDNDDQNETCASSAIESSLTTSTTNNYELLVNLKADSYKRDPDRGPLTAKEFVLLGPYQPNINFSTNKHRHFCRTRYQFYPCSGEILVKALELRCDTIINGGVYDTAVLRSVYGRNFPVYDHRNVRPGYILTTSSINYAALDCYAHTYDFRSPYNLQFYKIKVALQCKQKYDSFSVQSETVGANEKGIRICPYIRNEELEWKTQYQSSVIIYGLLLEIKKSIHNLDIDSISLPPSPSMSRRSTKILINTIYQYFRSEMQNVTTSTERQLSLDESTDTRLSVTSSIDQKNEYMTTKCLISKWDIIILITFIAVNILPIALLIVGQIYKFDCPVEPWIPRWMITFGIVSLCRINFVYIMVRF</sequence>
<reference evidence="2" key="1">
    <citation type="submission" date="2021-02" db="EMBL/GenBank/DDBJ databases">
        <authorList>
            <person name="Nowell W R."/>
        </authorList>
    </citation>
    <scope>NUCLEOTIDE SEQUENCE</scope>
</reference>
<evidence type="ECO:0000256" key="1">
    <source>
        <dbReference type="SAM" id="Phobius"/>
    </source>
</evidence>
<evidence type="ECO:0000313" key="3">
    <source>
        <dbReference type="Proteomes" id="UP000663828"/>
    </source>
</evidence>
<proteinExistence type="predicted"/>
<comment type="caution">
    <text evidence="2">The sequence shown here is derived from an EMBL/GenBank/DDBJ whole genome shotgun (WGS) entry which is preliminary data.</text>
</comment>
<keyword evidence="1" id="KW-1133">Transmembrane helix</keyword>
<dbReference type="Proteomes" id="UP000663828">
    <property type="component" value="Unassembled WGS sequence"/>
</dbReference>
<accession>A0A815XA68</accession>
<dbReference type="AlphaFoldDB" id="A0A815XA68"/>
<gene>
    <name evidence="2" type="ORF">XAT740_LOCUS43183</name>
</gene>
<name>A0A815XA68_ADIRI</name>
<protein>
    <submittedName>
        <fullName evidence="2">Uncharacterized protein</fullName>
    </submittedName>
</protein>
<keyword evidence="3" id="KW-1185">Reference proteome</keyword>
<keyword evidence="1" id="KW-0472">Membrane</keyword>